<dbReference type="GO" id="GO:0004301">
    <property type="term" value="F:epoxide hydrolase activity"/>
    <property type="evidence" value="ECO:0007669"/>
    <property type="project" value="TreeGrafter"/>
</dbReference>
<dbReference type="Pfam" id="PF00561">
    <property type="entry name" value="Abhydrolase_1"/>
    <property type="match status" value="1"/>
</dbReference>
<organism evidence="3 4">
    <name type="scientific">Niastella populi</name>
    <dbReference type="NCBI Taxonomy" id="550983"/>
    <lineage>
        <taxon>Bacteria</taxon>
        <taxon>Pseudomonadati</taxon>
        <taxon>Bacteroidota</taxon>
        <taxon>Chitinophagia</taxon>
        <taxon>Chitinophagales</taxon>
        <taxon>Chitinophagaceae</taxon>
        <taxon>Niastella</taxon>
    </lineage>
</organism>
<dbReference type="FunFam" id="3.40.50.1820:FF:000173">
    <property type="entry name" value="Alpha/beta hydrolase"/>
    <property type="match status" value="1"/>
</dbReference>
<dbReference type="InterPro" id="IPR051340">
    <property type="entry name" value="Haloalkane_dehalogenase"/>
</dbReference>
<comment type="caution">
    <text evidence="3">The sequence shown here is derived from an EMBL/GenBank/DDBJ whole genome shotgun (WGS) entry which is preliminary data.</text>
</comment>
<dbReference type="InterPro" id="IPR029058">
    <property type="entry name" value="AB_hydrolase_fold"/>
</dbReference>
<dbReference type="Proteomes" id="UP000192276">
    <property type="component" value="Unassembled WGS sequence"/>
</dbReference>
<dbReference type="PANTHER" id="PTHR42977:SF3">
    <property type="entry name" value="AB HYDROLASE-1 DOMAIN-CONTAINING PROTEIN"/>
    <property type="match status" value="1"/>
</dbReference>
<evidence type="ECO:0000259" key="2">
    <source>
        <dbReference type="Pfam" id="PF00561"/>
    </source>
</evidence>
<keyword evidence="4" id="KW-1185">Reference proteome</keyword>
<evidence type="ECO:0000313" key="3">
    <source>
        <dbReference type="EMBL" id="OQP68689.1"/>
    </source>
</evidence>
<sequence length="304" mass="34484">MKAQTKTTFNNRTASAAGSIHYRTVKANGLNVFYREAGPKDAPTILLLHGYPTSSHMFRDLIPLLSGKYHVVAPDLPGFGYTETPDRTQFNYTFDNLAKTMQAFVDELGLKRFAIYVFDYGAPTGFRLALANPEKITGIISQNGNAYVEGLSSGGWNLIQRYWEHDTRENRDALRTFFTTEGTRFQYFTGVSDSTLIAPEAYTMDQHFLDRPQSAEIQLDLFKDYKTNVALYPKFQAYFRTYKPKLLAVWGNKDPFFLPPGAEAYKRDNPNAIVKFYDTGHFALETHVQEIGIDILKFMATLPG</sequence>
<keyword evidence="1 3" id="KW-0378">Hydrolase</keyword>
<dbReference type="SUPFAM" id="SSF53474">
    <property type="entry name" value="alpha/beta-Hydrolases"/>
    <property type="match status" value="1"/>
</dbReference>
<dbReference type="AlphaFoldDB" id="A0A1V9GDE6"/>
<name>A0A1V9GDE6_9BACT</name>
<dbReference type="InterPro" id="IPR000073">
    <property type="entry name" value="AB_hydrolase_1"/>
</dbReference>
<gene>
    <name evidence="3" type="ORF">A4R26_02135</name>
</gene>
<protein>
    <submittedName>
        <fullName evidence="3">Hydrolase</fullName>
    </submittedName>
</protein>
<dbReference type="PANTHER" id="PTHR42977">
    <property type="entry name" value="HYDROLASE-RELATED"/>
    <property type="match status" value="1"/>
</dbReference>
<dbReference type="EMBL" id="LWBP01000001">
    <property type="protein sequence ID" value="OQP68689.1"/>
    <property type="molecule type" value="Genomic_DNA"/>
</dbReference>
<dbReference type="STRING" id="550983.A4R26_02135"/>
<evidence type="ECO:0000313" key="4">
    <source>
        <dbReference type="Proteomes" id="UP000192276"/>
    </source>
</evidence>
<dbReference type="Gene3D" id="3.40.50.1820">
    <property type="entry name" value="alpha/beta hydrolase"/>
    <property type="match status" value="1"/>
</dbReference>
<evidence type="ECO:0000256" key="1">
    <source>
        <dbReference type="ARBA" id="ARBA00022801"/>
    </source>
</evidence>
<dbReference type="PRINTS" id="PR00412">
    <property type="entry name" value="EPOXHYDRLASE"/>
</dbReference>
<proteinExistence type="predicted"/>
<reference evidence="4" key="1">
    <citation type="submission" date="2016-04" db="EMBL/GenBank/DDBJ databases">
        <authorList>
            <person name="Chen L."/>
            <person name="Zhuang W."/>
            <person name="Wang G."/>
        </authorList>
    </citation>
    <scope>NUCLEOTIDE SEQUENCE [LARGE SCALE GENOMIC DNA]</scope>
    <source>
        <strain evidence="4">208</strain>
    </source>
</reference>
<accession>A0A1V9GDE6</accession>
<feature type="domain" description="AB hydrolase-1" evidence="2">
    <location>
        <begin position="43"/>
        <end position="287"/>
    </location>
</feature>
<dbReference type="InterPro" id="IPR000639">
    <property type="entry name" value="Epox_hydrolase-like"/>
</dbReference>